<feature type="domain" description="HTH asnC-type" evidence="4">
    <location>
        <begin position="8"/>
        <end position="68"/>
    </location>
</feature>
<keyword evidence="1" id="KW-0805">Transcription regulation</keyword>
<dbReference type="SUPFAM" id="SSF46785">
    <property type="entry name" value="Winged helix' DNA-binding domain"/>
    <property type="match status" value="1"/>
</dbReference>
<sequence length="74" mass="8505">MESKVFKIDEIDKSIIEIIQREPMLTHTEIAKQVNRSQPTIGMRIRKLEKAGVLKFQAGINVKTMDLLLARVEI</sequence>
<dbReference type="Pfam" id="PF13412">
    <property type="entry name" value="HTH_24"/>
    <property type="match status" value="1"/>
</dbReference>
<evidence type="ECO:0000259" key="4">
    <source>
        <dbReference type="PROSITE" id="PS50956"/>
    </source>
</evidence>
<reference evidence="5" key="1">
    <citation type="journal article" date="2014" name="Front. Microbiol.">
        <title>High frequency of phylogenetically diverse reductive dehalogenase-homologous genes in deep subseafloor sedimentary metagenomes.</title>
        <authorList>
            <person name="Kawai M."/>
            <person name="Futagami T."/>
            <person name="Toyoda A."/>
            <person name="Takaki Y."/>
            <person name="Nishi S."/>
            <person name="Hori S."/>
            <person name="Arai W."/>
            <person name="Tsubouchi T."/>
            <person name="Morono Y."/>
            <person name="Uchiyama I."/>
            <person name="Ito T."/>
            <person name="Fujiyama A."/>
            <person name="Inagaki F."/>
            <person name="Takami H."/>
        </authorList>
    </citation>
    <scope>NUCLEOTIDE SEQUENCE</scope>
    <source>
        <strain evidence="5">Expedition CK06-06</strain>
    </source>
</reference>
<keyword evidence="2" id="KW-0238">DNA-binding</keyword>
<dbReference type="InterPro" id="IPR036388">
    <property type="entry name" value="WH-like_DNA-bd_sf"/>
</dbReference>
<dbReference type="EMBL" id="BART01026951">
    <property type="protein sequence ID" value="GAH02966.1"/>
    <property type="molecule type" value="Genomic_DNA"/>
</dbReference>
<dbReference type="SMART" id="SM00344">
    <property type="entry name" value="HTH_ASNC"/>
    <property type="match status" value="1"/>
</dbReference>
<accession>X1C4K8</accession>
<name>X1C4K8_9ZZZZ</name>
<dbReference type="CDD" id="cd00090">
    <property type="entry name" value="HTH_ARSR"/>
    <property type="match status" value="1"/>
</dbReference>
<dbReference type="PANTHER" id="PTHR30154">
    <property type="entry name" value="LEUCINE-RESPONSIVE REGULATORY PROTEIN"/>
    <property type="match status" value="1"/>
</dbReference>
<gene>
    <name evidence="5" type="ORF">S01H4_47908</name>
</gene>
<dbReference type="PROSITE" id="PS50956">
    <property type="entry name" value="HTH_ASNC_2"/>
    <property type="match status" value="1"/>
</dbReference>
<evidence type="ECO:0000256" key="2">
    <source>
        <dbReference type="ARBA" id="ARBA00023125"/>
    </source>
</evidence>
<comment type="caution">
    <text evidence="5">The sequence shown here is derived from an EMBL/GenBank/DDBJ whole genome shotgun (WGS) entry which is preliminary data.</text>
</comment>
<dbReference type="InterPro" id="IPR036390">
    <property type="entry name" value="WH_DNA-bd_sf"/>
</dbReference>
<dbReference type="PRINTS" id="PR00033">
    <property type="entry name" value="HTHASNC"/>
</dbReference>
<dbReference type="GO" id="GO:0005829">
    <property type="term" value="C:cytosol"/>
    <property type="evidence" value="ECO:0007669"/>
    <property type="project" value="TreeGrafter"/>
</dbReference>
<protein>
    <recommendedName>
        <fullName evidence="4">HTH asnC-type domain-containing protein</fullName>
    </recommendedName>
</protein>
<dbReference type="GO" id="GO:0043200">
    <property type="term" value="P:response to amino acid"/>
    <property type="evidence" value="ECO:0007669"/>
    <property type="project" value="TreeGrafter"/>
</dbReference>
<dbReference type="InterPro" id="IPR000485">
    <property type="entry name" value="AsnC-type_HTH_dom"/>
</dbReference>
<dbReference type="AlphaFoldDB" id="X1C4K8"/>
<feature type="non-terminal residue" evidence="5">
    <location>
        <position position="74"/>
    </location>
</feature>
<keyword evidence="3" id="KW-0804">Transcription</keyword>
<dbReference type="InterPro" id="IPR019888">
    <property type="entry name" value="Tscrpt_reg_AsnC-like"/>
</dbReference>
<dbReference type="GO" id="GO:0043565">
    <property type="term" value="F:sequence-specific DNA binding"/>
    <property type="evidence" value="ECO:0007669"/>
    <property type="project" value="InterPro"/>
</dbReference>
<evidence type="ECO:0000256" key="1">
    <source>
        <dbReference type="ARBA" id="ARBA00023015"/>
    </source>
</evidence>
<evidence type="ECO:0000256" key="3">
    <source>
        <dbReference type="ARBA" id="ARBA00023163"/>
    </source>
</evidence>
<evidence type="ECO:0000313" key="5">
    <source>
        <dbReference type="EMBL" id="GAH02966.1"/>
    </source>
</evidence>
<dbReference type="Gene3D" id="1.10.10.10">
    <property type="entry name" value="Winged helix-like DNA-binding domain superfamily/Winged helix DNA-binding domain"/>
    <property type="match status" value="1"/>
</dbReference>
<dbReference type="InterPro" id="IPR011991">
    <property type="entry name" value="ArsR-like_HTH"/>
</dbReference>
<proteinExistence type="predicted"/>
<dbReference type="PANTHER" id="PTHR30154:SF34">
    <property type="entry name" value="TRANSCRIPTIONAL REGULATOR AZLB"/>
    <property type="match status" value="1"/>
</dbReference>
<organism evidence="5">
    <name type="scientific">marine sediment metagenome</name>
    <dbReference type="NCBI Taxonomy" id="412755"/>
    <lineage>
        <taxon>unclassified sequences</taxon>
        <taxon>metagenomes</taxon>
        <taxon>ecological metagenomes</taxon>
    </lineage>
</organism>